<gene>
    <name evidence="2" type="ORF">QIT00_30405</name>
</gene>
<dbReference type="Proteomes" id="UP001237105">
    <property type="component" value="Unassembled WGS sequence"/>
</dbReference>
<evidence type="ECO:0000313" key="2">
    <source>
        <dbReference type="EMBL" id="MDI3422803.1"/>
    </source>
</evidence>
<organism evidence="2 3">
    <name type="scientific">Streptomyces luteolus</name>
    <dbReference type="NCBI Taxonomy" id="3043615"/>
    <lineage>
        <taxon>Bacteria</taxon>
        <taxon>Bacillati</taxon>
        <taxon>Actinomycetota</taxon>
        <taxon>Actinomycetes</taxon>
        <taxon>Kitasatosporales</taxon>
        <taxon>Streptomycetaceae</taxon>
        <taxon>Streptomyces</taxon>
    </lineage>
</organism>
<protein>
    <submittedName>
        <fullName evidence="2">Uncharacterized protein</fullName>
    </submittedName>
</protein>
<keyword evidence="3" id="KW-1185">Reference proteome</keyword>
<reference evidence="2 3" key="1">
    <citation type="submission" date="2023-05" db="EMBL/GenBank/DDBJ databases">
        <title>Draft genome sequence of Streptomyces sp. B-S-A12 isolated from a cave soil in Thailand.</title>
        <authorList>
            <person name="Chamroensaksri N."/>
            <person name="Muangham S."/>
        </authorList>
    </citation>
    <scope>NUCLEOTIDE SEQUENCE [LARGE SCALE GENOMIC DNA]</scope>
    <source>
        <strain evidence="2 3">B-S-A12</strain>
    </source>
</reference>
<feature type="region of interest" description="Disordered" evidence="1">
    <location>
        <begin position="108"/>
        <end position="137"/>
    </location>
</feature>
<accession>A0ABT6T4K0</accession>
<comment type="caution">
    <text evidence="2">The sequence shown here is derived from an EMBL/GenBank/DDBJ whole genome shotgun (WGS) entry which is preliminary data.</text>
</comment>
<dbReference type="EMBL" id="JASCIS010000043">
    <property type="protein sequence ID" value="MDI3422803.1"/>
    <property type="molecule type" value="Genomic_DNA"/>
</dbReference>
<name>A0ABT6T4K0_9ACTN</name>
<sequence>MTRERMLRGPGLVVFETPVDMGASKPIVAISWNTWDPAVWPGGSWLWRRNDHVHDEQDGPRTVSVPAAEFAKVGDPVWWFTLYTLSPISGGPPIAWETEMIVADGAIFDRPDRGHQRTHRTGRDRRARTHHPDRAVG</sequence>
<proteinExistence type="predicted"/>
<feature type="compositionally biased region" description="Basic residues" evidence="1">
    <location>
        <begin position="116"/>
        <end position="129"/>
    </location>
</feature>
<evidence type="ECO:0000256" key="1">
    <source>
        <dbReference type="SAM" id="MobiDB-lite"/>
    </source>
</evidence>
<dbReference type="RefSeq" id="WP_282538657.1">
    <property type="nucleotide sequence ID" value="NZ_JASCIS010000043.1"/>
</dbReference>
<evidence type="ECO:0000313" key="3">
    <source>
        <dbReference type="Proteomes" id="UP001237105"/>
    </source>
</evidence>